<evidence type="ECO:0000313" key="2">
    <source>
        <dbReference type="Proteomes" id="UP000765509"/>
    </source>
</evidence>
<dbReference type="EMBL" id="AVOT02052107">
    <property type="protein sequence ID" value="MBW0547055.1"/>
    <property type="molecule type" value="Genomic_DNA"/>
</dbReference>
<name>A0A9Q3FZU7_9BASI</name>
<dbReference type="AlphaFoldDB" id="A0A9Q3FZU7"/>
<evidence type="ECO:0000313" key="1">
    <source>
        <dbReference type="EMBL" id="MBW0547055.1"/>
    </source>
</evidence>
<accession>A0A9Q3FZU7</accession>
<reference evidence="1" key="1">
    <citation type="submission" date="2021-03" db="EMBL/GenBank/DDBJ databases">
        <title>Draft genome sequence of rust myrtle Austropuccinia psidii MF-1, a brazilian biotype.</title>
        <authorList>
            <person name="Quecine M.C."/>
            <person name="Pachon D.M.R."/>
            <person name="Bonatelli M.L."/>
            <person name="Correr F.H."/>
            <person name="Franceschini L.M."/>
            <person name="Leite T.F."/>
            <person name="Margarido G.R.A."/>
            <person name="Almeida C.A."/>
            <person name="Ferrarezi J.A."/>
            <person name="Labate C.A."/>
        </authorList>
    </citation>
    <scope>NUCLEOTIDE SEQUENCE</scope>
    <source>
        <strain evidence="1">MF-1</strain>
    </source>
</reference>
<comment type="caution">
    <text evidence="1">The sequence shown here is derived from an EMBL/GenBank/DDBJ whole genome shotgun (WGS) entry which is preliminary data.</text>
</comment>
<sequence length="174" mass="19569">MPRTLFRHATHSAKLGPLFRRWLDRSTALYSSCMNWSYAEETARGFWEYGKKAGGGGESTSHSDCISAASDFLADFKDDTSDCREFNSKYTTSSLERGFASASLSVAFLKWVEPEIFRGGLLLELGRDRAFDLMRSAQMWRSSLAGQFLFRHLQMVRGEERGSGAGGEPYLSYN</sequence>
<dbReference type="Proteomes" id="UP000765509">
    <property type="component" value="Unassembled WGS sequence"/>
</dbReference>
<organism evidence="1 2">
    <name type="scientific">Austropuccinia psidii MF-1</name>
    <dbReference type="NCBI Taxonomy" id="1389203"/>
    <lineage>
        <taxon>Eukaryota</taxon>
        <taxon>Fungi</taxon>
        <taxon>Dikarya</taxon>
        <taxon>Basidiomycota</taxon>
        <taxon>Pucciniomycotina</taxon>
        <taxon>Pucciniomycetes</taxon>
        <taxon>Pucciniales</taxon>
        <taxon>Sphaerophragmiaceae</taxon>
        <taxon>Austropuccinia</taxon>
    </lineage>
</organism>
<protein>
    <submittedName>
        <fullName evidence="1">Uncharacterized protein</fullName>
    </submittedName>
</protein>
<gene>
    <name evidence="1" type="ORF">O181_086770</name>
</gene>
<keyword evidence="2" id="KW-1185">Reference proteome</keyword>
<proteinExistence type="predicted"/>